<dbReference type="OrthoDB" id="60524at2"/>
<evidence type="ECO:0000313" key="4">
    <source>
        <dbReference type="Proteomes" id="UP000032120"/>
    </source>
</evidence>
<comment type="caution">
    <text evidence="3">The sequence shown here is derived from an EMBL/GenBank/DDBJ whole genome shotgun (WGS) entry which is preliminary data.</text>
</comment>
<proteinExistence type="predicted"/>
<evidence type="ECO:0000313" key="3">
    <source>
        <dbReference type="EMBL" id="KIP53764.1"/>
    </source>
</evidence>
<feature type="signal peptide" evidence="2">
    <location>
        <begin position="1"/>
        <end position="20"/>
    </location>
</feature>
<dbReference type="Proteomes" id="UP000032120">
    <property type="component" value="Unassembled WGS sequence"/>
</dbReference>
<accession>A0A0D0IQ94</accession>
<feature type="compositionally biased region" description="Low complexity" evidence="1">
    <location>
        <begin position="26"/>
        <end position="40"/>
    </location>
</feature>
<gene>
    <name evidence="3" type="ORF">SD72_00755</name>
</gene>
<reference evidence="3 4" key="1">
    <citation type="submission" date="2015-01" db="EMBL/GenBank/DDBJ databases">
        <title>Draft genome sequence of Leucobacter komagatae strain VKM ST2845.</title>
        <authorList>
            <person name="Karlyshev A.V."/>
            <person name="Kudryashova E.B."/>
        </authorList>
    </citation>
    <scope>NUCLEOTIDE SEQUENCE [LARGE SCALE GENOMIC DNA]</scope>
    <source>
        <strain evidence="3 4">VKM ST2845</strain>
    </source>
</reference>
<feature type="chain" id="PRO_5039300991" description="ABC transporter" evidence="2">
    <location>
        <begin position="21"/>
        <end position="416"/>
    </location>
</feature>
<dbReference type="AlphaFoldDB" id="A0A0D0IQ94"/>
<keyword evidence="4" id="KW-1185">Reference proteome</keyword>
<feature type="region of interest" description="Disordered" evidence="1">
    <location>
        <begin position="26"/>
        <end position="45"/>
    </location>
</feature>
<evidence type="ECO:0000256" key="1">
    <source>
        <dbReference type="SAM" id="MobiDB-lite"/>
    </source>
</evidence>
<name>A0A0D0IQ94_9MICO</name>
<protein>
    <recommendedName>
        <fullName evidence="5">ABC transporter</fullName>
    </recommendedName>
</protein>
<sequence>MKHNILLALTVGVTLPIALAACAASPAATDSPDPAATEPAGHGDIAGATEEAEPQLALLTVTTTGETALLDLLDGGERSIGAIQAPQRVATDGRYVFGDSGAGVTVTDSGAWTWDHGDHFHYYSAEPAQLGTVAGDGAATVTGGALSTAGSTGVFFAGSGEAVLLDNAALHAGSIVERFRVTRTPHTGVAAPLGDGAVVSELAAGGGSALLRVLDGSGEPSDTTAECDDPRGATTTRAGLVVLCADGAVVATADGKAATLTTVPLPAGGAHAPALLDGRTGRPLLAGAATAPDGSSGSWLFDARSLAWNWIASDSTLIRATAVGDDDQHIVALDDSGSVRVFRDGAEIAATAPLLDQADLETAALAKISLTVDASRAYLNAPALGTVFEIDFADNARIARTLVPATAPDFVAVVGR</sequence>
<organism evidence="3 4">
    <name type="scientific">Leucobacter komagatae</name>
    <dbReference type="NCBI Taxonomy" id="55969"/>
    <lineage>
        <taxon>Bacteria</taxon>
        <taxon>Bacillati</taxon>
        <taxon>Actinomycetota</taxon>
        <taxon>Actinomycetes</taxon>
        <taxon>Micrococcales</taxon>
        <taxon>Microbacteriaceae</taxon>
        <taxon>Leucobacter</taxon>
    </lineage>
</organism>
<keyword evidence="2" id="KW-0732">Signal</keyword>
<dbReference type="PROSITE" id="PS51257">
    <property type="entry name" value="PROKAR_LIPOPROTEIN"/>
    <property type="match status" value="1"/>
</dbReference>
<dbReference type="RefSeq" id="WP_042542511.1">
    <property type="nucleotide sequence ID" value="NZ_JXSQ01000001.1"/>
</dbReference>
<evidence type="ECO:0000256" key="2">
    <source>
        <dbReference type="SAM" id="SignalP"/>
    </source>
</evidence>
<dbReference type="EMBL" id="JXSQ01000001">
    <property type="protein sequence ID" value="KIP53764.1"/>
    <property type="molecule type" value="Genomic_DNA"/>
</dbReference>
<evidence type="ECO:0008006" key="5">
    <source>
        <dbReference type="Google" id="ProtNLM"/>
    </source>
</evidence>